<dbReference type="PANTHER" id="PTHR35005">
    <property type="entry name" value="3-DEHYDRO-SCYLLO-INOSOSE HYDROLASE"/>
    <property type="match status" value="1"/>
</dbReference>
<dbReference type="Gene3D" id="3.40.50.10310">
    <property type="entry name" value="Creatininase"/>
    <property type="match status" value="1"/>
</dbReference>
<dbReference type="GO" id="GO:0016787">
    <property type="term" value="F:hydrolase activity"/>
    <property type="evidence" value="ECO:0007669"/>
    <property type="project" value="UniProtKB-KW"/>
</dbReference>
<dbReference type="Proteomes" id="UP001596201">
    <property type="component" value="Unassembled WGS sequence"/>
</dbReference>
<dbReference type="EMBL" id="JBHSKX010000004">
    <property type="protein sequence ID" value="MFC5369011.1"/>
    <property type="molecule type" value="Genomic_DNA"/>
</dbReference>
<evidence type="ECO:0000256" key="3">
    <source>
        <dbReference type="ARBA" id="ARBA00022801"/>
    </source>
</evidence>
<dbReference type="GO" id="GO:0046872">
    <property type="term" value="F:metal ion binding"/>
    <property type="evidence" value="ECO:0007669"/>
    <property type="project" value="UniProtKB-KW"/>
</dbReference>
<dbReference type="RefSeq" id="WP_227231068.1">
    <property type="nucleotide sequence ID" value="NZ_JAJCVJ010000003.1"/>
</dbReference>
<evidence type="ECO:0000313" key="6">
    <source>
        <dbReference type="Proteomes" id="UP001596201"/>
    </source>
</evidence>
<name>A0ABD5RG67_9EURY</name>
<reference evidence="5 6" key="1">
    <citation type="journal article" date="2019" name="Int. J. Syst. Evol. Microbiol.">
        <title>The Global Catalogue of Microorganisms (GCM) 10K type strain sequencing project: providing services to taxonomists for standard genome sequencing and annotation.</title>
        <authorList>
            <consortium name="The Broad Institute Genomics Platform"/>
            <consortium name="The Broad Institute Genome Sequencing Center for Infectious Disease"/>
            <person name="Wu L."/>
            <person name="Ma J."/>
        </authorList>
    </citation>
    <scope>NUCLEOTIDE SEQUENCE [LARGE SCALE GENOMIC DNA]</scope>
    <source>
        <strain evidence="5 6">CGMCC 1.12237</strain>
    </source>
</reference>
<proteinExistence type="predicted"/>
<sequence>MYECLGSQPTAWAGKTYGEIEAIADRDGSILVQPVGSIEQHGLHLPVSTDTICADALAHEGAATVADEVPIVVAPALWAGNSPYHVSFPGRIDVEFTTLVDVYAQLAASALETGFDALLLLNGHGGNHNAIGGASKAIGLEHPDVEVLAMTYFGLAAPIVDEIRESEPGGMNHAGELETSLMLHLRPDLVREDLIEGTHLDEPYTHAYDDMFVSGPLSVHRLEEEYSETGAVGDPQFASAEAGETIFEYLCGEMELLLTEIHEQTTG</sequence>
<keyword evidence="3" id="KW-0378">Hydrolase</keyword>
<dbReference type="SUPFAM" id="SSF102215">
    <property type="entry name" value="Creatininase"/>
    <property type="match status" value="1"/>
</dbReference>
<dbReference type="Pfam" id="PF02633">
    <property type="entry name" value="Creatininase"/>
    <property type="match status" value="1"/>
</dbReference>
<evidence type="ECO:0000256" key="2">
    <source>
        <dbReference type="ARBA" id="ARBA00022723"/>
    </source>
</evidence>
<organism evidence="5 6">
    <name type="scientific">Salinirubrum litoreum</name>
    <dbReference type="NCBI Taxonomy" id="1126234"/>
    <lineage>
        <taxon>Archaea</taxon>
        <taxon>Methanobacteriati</taxon>
        <taxon>Methanobacteriota</taxon>
        <taxon>Stenosarchaea group</taxon>
        <taxon>Halobacteria</taxon>
        <taxon>Halobacteriales</taxon>
        <taxon>Haloferacaceae</taxon>
        <taxon>Salinirubrum</taxon>
    </lineage>
</organism>
<dbReference type="AlphaFoldDB" id="A0ABD5RG67"/>
<dbReference type="PANTHER" id="PTHR35005:SF1">
    <property type="entry name" value="2-AMINO-5-FORMYLAMINO-6-RIBOSYLAMINOPYRIMIDIN-4(3H)-ONE 5'-MONOPHOSPHATE DEFORMYLASE"/>
    <property type="match status" value="1"/>
</dbReference>
<evidence type="ECO:0000313" key="5">
    <source>
        <dbReference type="EMBL" id="MFC5369011.1"/>
    </source>
</evidence>
<comment type="cofactor">
    <cofactor evidence="1">
        <name>Zn(2+)</name>
        <dbReference type="ChEBI" id="CHEBI:29105"/>
    </cofactor>
</comment>
<evidence type="ECO:0000256" key="4">
    <source>
        <dbReference type="ARBA" id="ARBA00022833"/>
    </source>
</evidence>
<comment type="caution">
    <text evidence="5">The sequence shown here is derived from an EMBL/GenBank/DDBJ whole genome shotgun (WGS) entry which is preliminary data.</text>
</comment>
<keyword evidence="6" id="KW-1185">Reference proteome</keyword>
<evidence type="ECO:0000256" key="1">
    <source>
        <dbReference type="ARBA" id="ARBA00001947"/>
    </source>
</evidence>
<keyword evidence="4" id="KW-0862">Zinc</keyword>
<gene>
    <name evidence="5" type="ORF">ACFPJ5_18955</name>
</gene>
<dbReference type="InterPro" id="IPR024087">
    <property type="entry name" value="Creatininase-like_sf"/>
</dbReference>
<keyword evidence="2" id="KW-0479">Metal-binding</keyword>
<accession>A0ABD5RG67</accession>
<dbReference type="InterPro" id="IPR003785">
    <property type="entry name" value="Creatininase/forma_Hydrolase"/>
</dbReference>
<protein>
    <submittedName>
        <fullName evidence="5">Creatininase family protein</fullName>
    </submittedName>
</protein>